<dbReference type="Proteomes" id="UP001553161">
    <property type="component" value="Unassembled WGS sequence"/>
</dbReference>
<dbReference type="InterPro" id="IPR050189">
    <property type="entry name" value="MFS_Efflux_Transporters"/>
</dbReference>
<sequence length="410" mass="43622">MTHPQRPARRPISRVEFVAMMAMIVAIVAFSLDAMLPAIPEIGASLSPERPERASLTVPFFALGMGLGTLFVGPLADAFGRKPILFAFVALYCAGAALAVVAETMNMLLLARVIQGLGAAGPRIVVTAVVRDRHSGRDMARLMSFIMMVFALVPAIAPAAGALILAVAGWRAIFLAFIVFAVAVSLWYALRQPETLDPADRRPLNFARTLDGARETLSHDVVRRSILVQVLVFGMLFGNLSTIQPSFDQIYGKGAEFPAWFALIACFGACMGFVNSKVVMRAGMRKVIRNALCVQFTCSLLFLFSGLANLGTGTAGFAAYYLWAASVFLLVSFVLGNLNALALEPLGHLAGTASSVIAALSTVGAALVTIPVTLAFNSASPMPVALVMALLTLPALLLMWRVPRDVPQPA</sequence>
<protein>
    <submittedName>
        <fullName evidence="8">Multidrug effflux MFS transporter</fullName>
    </submittedName>
</protein>
<feature type="transmembrane region" description="Helical" evidence="6">
    <location>
        <begin position="287"/>
        <end position="308"/>
    </location>
</feature>
<feature type="transmembrane region" description="Helical" evidence="6">
    <location>
        <begin position="142"/>
        <end position="166"/>
    </location>
</feature>
<feature type="transmembrane region" description="Helical" evidence="6">
    <location>
        <begin position="382"/>
        <end position="400"/>
    </location>
</feature>
<keyword evidence="3 6" id="KW-0812">Transmembrane</keyword>
<evidence type="ECO:0000256" key="2">
    <source>
        <dbReference type="ARBA" id="ARBA00022475"/>
    </source>
</evidence>
<feature type="transmembrane region" description="Helical" evidence="6">
    <location>
        <begin position="56"/>
        <end position="76"/>
    </location>
</feature>
<feature type="transmembrane region" description="Helical" evidence="6">
    <location>
        <begin position="108"/>
        <end position="130"/>
    </location>
</feature>
<proteinExistence type="predicted"/>
<dbReference type="PANTHER" id="PTHR43124">
    <property type="entry name" value="PURINE EFFLUX PUMP PBUE"/>
    <property type="match status" value="1"/>
</dbReference>
<feature type="transmembrane region" description="Helical" evidence="6">
    <location>
        <begin position="320"/>
        <end position="343"/>
    </location>
</feature>
<dbReference type="InterPro" id="IPR036259">
    <property type="entry name" value="MFS_trans_sf"/>
</dbReference>
<evidence type="ECO:0000256" key="4">
    <source>
        <dbReference type="ARBA" id="ARBA00022989"/>
    </source>
</evidence>
<keyword evidence="5 6" id="KW-0472">Membrane</keyword>
<dbReference type="SUPFAM" id="SSF103473">
    <property type="entry name" value="MFS general substrate transporter"/>
    <property type="match status" value="1"/>
</dbReference>
<evidence type="ECO:0000256" key="3">
    <source>
        <dbReference type="ARBA" id="ARBA00022692"/>
    </source>
</evidence>
<dbReference type="Pfam" id="PF07690">
    <property type="entry name" value="MFS_1"/>
    <property type="match status" value="1"/>
</dbReference>
<dbReference type="EMBL" id="JBFBVU010000030">
    <property type="protein sequence ID" value="MEV8468473.1"/>
    <property type="molecule type" value="Genomic_DNA"/>
</dbReference>
<dbReference type="RefSeq" id="WP_366194427.1">
    <property type="nucleotide sequence ID" value="NZ_JBFBVU010000030.1"/>
</dbReference>
<evidence type="ECO:0000259" key="7">
    <source>
        <dbReference type="PROSITE" id="PS50850"/>
    </source>
</evidence>
<dbReference type="InterPro" id="IPR020846">
    <property type="entry name" value="MFS_dom"/>
</dbReference>
<comment type="caution">
    <text evidence="8">The sequence shown here is derived from an EMBL/GenBank/DDBJ whole genome shotgun (WGS) entry which is preliminary data.</text>
</comment>
<keyword evidence="9" id="KW-1185">Reference proteome</keyword>
<feature type="transmembrane region" description="Helical" evidence="6">
    <location>
        <begin position="355"/>
        <end position="376"/>
    </location>
</feature>
<dbReference type="PANTHER" id="PTHR43124:SF3">
    <property type="entry name" value="CHLORAMPHENICOL EFFLUX PUMP RV0191"/>
    <property type="match status" value="1"/>
</dbReference>
<feature type="transmembrane region" description="Helical" evidence="6">
    <location>
        <begin position="172"/>
        <end position="190"/>
    </location>
</feature>
<feature type="transmembrane region" description="Helical" evidence="6">
    <location>
        <begin position="226"/>
        <end position="245"/>
    </location>
</feature>
<feature type="transmembrane region" description="Helical" evidence="6">
    <location>
        <begin position="83"/>
        <end position="102"/>
    </location>
</feature>
<accession>A0ABV3LAF8</accession>
<dbReference type="PROSITE" id="PS50850">
    <property type="entry name" value="MFS"/>
    <property type="match status" value="1"/>
</dbReference>
<feature type="transmembrane region" description="Helical" evidence="6">
    <location>
        <begin position="257"/>
        <end position="275"/>
    </location>
</feature>
<dbReference type="CDD" id="cd17320">
    <property type="entry name" value="MFS_MdfA_MDR_like"/>
    <property type="match status" value="1"/>
</dbReference>
<dbReference type="InterPro" id="IPR011701">
    <property type="entry name" value="MFS"/>
</dbReference>
<gene>
    <name evidence="8" type="ORF">AB0T83_16985</name>
</gene>
<evidence type="ECO:0000313" key="8">
    <source>
        <dbReference type="EMBL" id="MEV8468473.1"/>
    </source>
</evidence>
<dbReference type="PROSITE" id="PS00216">
    <property type="entry name" value="SUGAR_TRANSPORT_1"/>
    <property type="match status" value="1"/>
</dbReference>
<keyword evidence="2" id="KW-1003">Cell membrane</keyword>
<evidence type="ECO:0000256" key="5">
    <source>
        <dbReference type="ARBA" id="ARBA00023136"/>
    </source>
</evidence>
<dbReference type="InterPro" id="IPR005829">
    <property type="entry name" value="Sugar_transporter_CS"/>
</dbReference>
<keyword evidence="4 6" id="KW-1133">Transmembrane helix</keyword>
<name>A0ABV3LAF8_9RHOB</name>
<reference evidence="8 9" key="1">
    <citation type="submission" date="2024-07" db="EMBL/GenBank/DDBJ databases">
        <authorList>
            <person name="Kang M."/>
        </authorList>
    </citation>
    <scope>NUCLEOTIDE SEQUENCE [LARGE SCALE GENOMIC DNA]</scope>
    <source>
        <strain evidence="8 9">DFM31</strain>
    </source>
</reference>
<dbReference type="Gene3D" id="1.20.1720.10">
    <property type="entry name" value="Multidrug resistance protein D"/>
    <property type="match status" value="1"/>
</dbReference>
<evidence type="ECO:0000256" key="1">
    <source>
        <dbReference type="ARBA" id="ARBA00004651"/>
    </source>
</evidence>
<feature type="transmembrane region" description="Helical" evidence="6">
    <location>
        <begin position="12"/>
        <end position="36"/>
    </location>
</feature>
<evidence type="ECO:0000313" key="9">
    <source>
        <dbReference type="Proteomes" id="UP001553161"/>
    </source>
</evidence>
<evidence type="ECO:0000256" key="6">
    <source>
        <dbReference type="SAM" id="Phobius"/>
    </source>
</evidence>
<comment type="subcellular location">
    <subcellularLocation>
        <location evidence="1">Cell membrane</location>
        <topology evidence="1">Multi-pass membrane protein</topology>
    </subcellularLocation>
</comment>
<organism evidence="8 9">
    <name type="scientific">Meridianimarinicoccus marinus</name>
    <dbReference type="NCBI Taxonomy" id="3231483"/>
    <lineage>
        <taxon>Bacteria</taxon>
        <taxon>Pseudomonadati</taxon>
        <taxon>Pseudomonadota</taxon>
        <taxon>Alphaproteobacteria</taxon>
        <taxon>Rhodobacterales</taxon>
        <taxon>Paracoccaceae</taxon>
        <taxon>Meridianimarinicoccus</taxon>
    </lineage>
</organism>
<feature type="domain" description="Major facilitator superfamily (MFS) profile" evidence="7">
    <location>
        <begin position="17"/>
        <end position="407"/>
    </location>
</feature>